<dbReference type="EMBL" id="BAAFSV010000001">
    <property type="protein sequence ID" value="GAB1311464.1"/>
    <property type="molecule type" value="Genomic_DNA"/>
</dbReference>
<dbReference type="PANTHER" id="PTHR46310:SF7">
    <property type="entry name" value="AMIDASE 1"/>
    <property type="match status" value="1"/>
</dbReference>
<dbReference type="Proteomes" id="UP001628179">
    <property type="component" value="Unassembled WGS sequence"/>
</dbReference>
<proteinExistence type="predicted"/>
<dbReference type="Gene3D" id="3.90.1300.10">
    <property type="entry name" value="Amidase signature (AS) domain"/>
    <property type="match status" value="1"/>
</dbReference>
<dbReference type="Pfam" id="PF01425">
    <property type="entry name" value="Amidase"/>
    <property type="match status" value="1"/>
</dbReference>
<evidence type="ECO:0000313" key="2">
    <source>
        <dbReference type="EMBL" id="GAB1311464.1"/>
    </source>
</evidence>
<dbReference type="InterPro" id="IPR023631">
    <property type="entry name" value="Amidase_dom"/>
</dbReference>
<reference evidence="2 3" key="1">
    <citation type="submission" date="2024-09" db="EMBL/GenBank/DDBJ databases">
        <title>Itraconazole resistance in Madurella fahalii resulting from another homologue of gene encoding cytochrome P450 14-alpha sterol demethylase (CYP51).</title>
        <authorList>
            <person name="Yoshioka I."/>
            <person name="Fahal A.H."/>
            <person name="Kaneko S."/>
            <person name="Yaguchi T."/>
        </authorList>
    </citation>
    <scope>NUCLEOTIDE SEQUENCE [LARGE SCALE GENOMIC DNA]</scope>
    <source>
        <strain evidence="2 3">IFM 68171</strain>
    </source>
</reference>
<feature type="domain" description="Amidase" evidence="1">
    <location>
        <begin position="211"/>
        <end position="370"/>
    </location>
</feature>
<evidence type="ECO:0000259" key="1">
    <source>
        <dbReference type="Pfam" id="PF01425"/>
    </source>
</evidence>
<dbReference type="InterPro" id="IPR036928">
    <property type="entry name" value="AS_sf"/>
</dbReference>
<dbReference type="SUPFAM" id="SSF75304">
    <property type="entry name" value="Amidase signature (AS) enzymes"/>
    <property type="match status" value="1"/>
</dbReference>
<sequence>MMGSRSNVFTHSLRLSIISIIAAFITASAELVSTGLSVSFNGIYYFVSPFSSGKVDVPRQSLHSVPDVVGFKPVTVVQNRPTWSDLAPLFMNWTAVDDVYQTAFSEVIFLADPEPENGQPSPNVTEKNILHGFLSFVIPLKDHKIPSGPYFLEVATGSLHPVYRLYDDFAGAFTEPLIPTPDGKFQPMSAKVPGSSSLTIGVPSRLYFTKTVNKPLAGVRLGVKDIYRLAGVKGSNGNRAWYNLYPASNVTGPAVQRLVDAGAQVVGLQKTAQFANGEFATADWVDYHAPFNPRGDGYQDAASSSSGGGASVAAYEWLDMAIGSDTGGSIRGPAGVQGLFGNRPSHGLVSLEHVMPLSPTLDTPGFLVRDPYLWDAANAVLYGKNYTSLASTRPTYPNKIYTIGFPTSPDTPAGKLLLDFADALAKFVDGNTIALDLASEWSSTKPAGTGNATFSEFFNTTYATIITKEQASLVRDPFYRDYAAAHQSRRPFVNPVPLARWAHGDSLPPAALSQAYAAKSAFMAWFNTHILPPSTTPPPTPAPRLPNSDSTAAAAVTAPPTIRSTCSSSLVLYPAFTGEQFPRDEYFGALGVTFGFHPTKISSFAEVPDSVFPLGEVAGWSRITGREELLPVGVDVMAAKGCDGLVARLAQELAEKRIVRVPRAGATLEGGEVLMRRWWERRDGEAMDIRGVCVGECKDGVAAFRERQRAEGP</sequence>
<evidence type="ECO:0000313" key="3">
    <source>
        <dbReference type="Proteomes" id="UP001628179"/>
    </source>
</evidence>
<accession>A0ABQ0G140</accession>
<comment type="caution">
    <text evidence="2">The sequence shown here is derived from an EMBL/GenBank/DDBJ whole genome shotgun (WGS) entry which is preliminary data.</text>
</comment>
<dbReference type="PANTHER" id="PTHR46310">
    <property type="entry name" value="AMIDASE 1"/>
    <property type="match status" value="1"/>
</dbReference>
<dbReference type="RefSeq" id="XP_070913197.1">
    <property type="nucleotide sequence ID" value="XM_071057096.1"/>
</dbReference>
<gene>
    <name evidence="2" type="ORF">MFIFM68171_01674</name>
</gene>
<keyword evidence="3" id="KW-1185">Reference proteome</keyword>
<protein>
    <recommendedName>
        <fullName evidence="1">Amidase domain-containing protein</fullName>
    </recommendedName>
</protein>
<dbReference type="GeneID" id="98172419"/>
<name>A0ABQ0G140_9PEZI</name>
<organism evidence="2 3">
    <name type="scientific">Madurella fahalii</name>
    <dbReference type="NCBI Taxonomy" id="1157608"/>
    <lineage>
        <taxon>Eukaryota</taxon>
        <taxon>Fungi</taxon>
        <taxon>Dikarya</taxon>
        <taxon>Ascomycota</taxon>
        <taxon>Pezizomycotina</taxon>
        <taxon>Sordariomycetes</taxon>
        <taxon>Sordariomycetidae</taxon>
        <taxon>Sordariales</taxon>
        <taxon>Sordariales incertae sedis</taxon>
        <taxon>Madurella</taxon>
    </lineage>
</organism>